<comment type="caution">
    <text evidence="1">The sequence shown here is derived from an EMBL/GenBank/DDBJ whole genome shotgun (WGS) entry which is preliminary data.</text>
</comment>
<dbReference type="AlphaFoldDB" id="A0AAW2WRC6"/>
<dbReference type="EMBL" id="JACGWN010000007">
    <property type="protein sequence ID" value="KAL0444417.1"/>
    <property type="molecule type" value="Genomic_DNA"/>
</dbReference>
<accession>A0AAW2WRC6</accession>
<organism evidence="1">
    <name type="scientific">Sesamum latifolium</name>
    <dbReference type="NCBI Taxonomy" id="2727402"/>
    <lineage>
        <taxon>Eukaryota</taxon>
        <taxon>Viridiplantae</taxon>
        <taxon>Streptophyta</taxon>
        <taxon>Embryophyta</taxon>
        <taxon>Tracheophyta</taxon>
        <taxon>Spermatophyta</taxon>
        <taxon>Magnoliopsida</taxon>
        <taxon>eudicotyledons</taxon>
        <taxon>Gunneridae</taxon>
        <taxon>Pentapetalae</taxon>
        <taxon>asterids</taxon>
        <taxon>lamiids</taxon>
        <taxon>Lamiales</taxon>
        <taxon>Pedaliaceae</taxon>
        <taxon>Sesamum</taxon>
    </lineage>
</organism>
<protein>
    <submittedName>
        <fullName evidence="1">Uncharacterized protein</fullName>
    </submittedName>
</protein>
<reference evidence="1" key="1">
    <citation type="submission" date="2020-06" db="EMBL/GenBank/DDBJ databases">
        <authorList>
            <person name="Li T."/>
            <person name="Hu X."/>
            <person name="Zhang T."/>
            <person name="Song X."/>
            <person name="Zhang H."/>
            <person name="Dai N."/>
            <person name="Sheng W."/>
            <person name="Hou X."/>
            <person name="Wei L."/>
        </authorList>
    </citation>
    <scope>NUCLEOTIDE SEQUENCE</scope>
    <source>
        <strain evidence="1">KEN1</strain>
        <tissue evidence="1">Leaf</tissue>
    </source>
</reference>
<sequence length="78" mass="8889">MRISTSSKALLWRELMTFMHAIRQCRSKLRECGRFAWEDFIFLDPLVTDEDVAEEGEVEVVDEPSVEGVHVDVGGDCT</sequence>
<evidence type="ECO:0000313" key="1">
    <source>
        <dbReference type="EMBL" id="KAL0444417.1"/>
    </source>
</evidence>
<gene>
    <name evidence="1" type="ORF">Slati_2164400</name>
</gene>
<proteinExistence type="predicted"/>
<name>A0AAW2WRC6_9LAMI</name>
<reference evidence="1" key="2">
    <citation type="journal article" date="2024" name="Plant">
        <title>Genomic evolution and insights into agronomic trait innovations of Sesamum species.</title>
        <authorList>
            <person name="Miao H."/>
            <person name="Wang L."/>
            <person name="Qu L."/>
            <person name="Liu H."/>
            <person name="Sun Y."/>
            <person name="Le M."/>
            <person name="Wang Q."/>
            <person name="Wei S."/>
            <person name="Zheng Y."/>
            <person name="Lin W."/>
            <person name="Duan Y."/>
            <person name="Cao H."/>
            <person name="Xiong S."/>
            <person name="Wang X."/>
            <person name="Wei L."/>
            <person name="Li C."/>
            <person name="Ma Q."/>
            <person name="Ju M."/>
            <person name="Zhao R."/>
            <person name="Li G."/>
            <person name="Mu C."/>
            <person name="Tian Q."/>
            <person name="Mei H."/>
            <person name="Zhang T."/>
            <person name="Gao T."/>
            <person name="Zhang H."/>
        </authorList>
    </citation>
    <scope>NUCLEOTIDE SEQUENCE</scope>
    <source>
        <strain evidence="1">KEN1</strain>
    </source>
</reference>